<feature type="domain" description="Serpin" evidence="3">
    <location>
        <begin position="11"/>
        <end position="330"/>
    </location>
</feature>
<protein>
    <recommendedName>
        <fullName evidence="3">Serpin domain-containing protein</fullName>
    </recommendedName>
</protein>
<proteinExistence type="inferred from homology"/>
<dbReference type="PANTHER" id="PTHR11461:SF211">
    <property type="entry name" value="GH10112P-RELATED"/>
    <property type="match status" value="1"/>
</dbReference>
<dbReference type="PANTHER" id="PTHR11461">
    <property type="entry name" value="SERINE PROTEASE INHIBITOR, SERPIN"/>
    <property type="match status" value="1"/>
</dbReference>
<dbReference type="EMBL" id="JWZT01000681">
    <property type="protein sequence ID" value="KII73772.1"/>
    <property type="molecule type" value="Genomic_DNA"/>
</dbReference>
<evidence type="ECO:0000313" key="4">
    <source>
        <dbReference type="EMBL" id="KII73772.1"/>
    </source>
</evidence>
<keyword evidence="5" id="KW-1185">Reference proteome</keyword>
<dbReference type="GO" id="GO:0005615">
    <property type="term" value="C:extracellular space"/>
    <property type="evidence" value="ECO:0007669"/>
    <property type="project" value="InterPro"/>
</dbReference>
<dbReference type="InterPro" id="IPR042178">
    <property type="entry name" value="Serpin_sf_1"/>
</dbReference>
<dbReference type="Proteomes" id="UP000031668">
    <property type="component" value="Unassembled WGS sequence"/>
</dbReference>
<dbReference type="InterPro" id="IPR036186">
    <property type="entry name" value="Serpin_sf"/>
</dbReference>
<dbReference type="InterPro" id="IPR042185">
    <property type="entry name" value="Serpin_sf_2"/>
</dbReference>
<dbReference type="GO" id="GO:0004867">
    <property type="term" value="F:serine-type endopeptidase inhibitor activity"/>
    <property type="evidence" value="ECO:0007669"/>
    <property type="project" value="InterPro"/>
</dbReference>
<dbReference type="Gene3D" id="3.30.497.10">
    <property type="entry name" value="Antithrombin, subunit I, domain 2"/>
    <property type="match status" value="2"/>
</dbReference>
<dbReference type="AlphaFoldDB" id="A0A0C2NIC4"/>
<evidence type="ECO:0000259" key="3">
    <source>
        <dbReference type="SMART" id="SM00093"/>
    </source>
</evidence>
<dbReference type="Gene3D" id="2.30.39.10">
    <property type="entry name" value="Alpha-1-antitrypsin, domain 1"/>
    <property type="match status" value="1"/>
</dbReference>
<sequence>MLSREINSFTLSAVRYFFEQANNSGNLAFSGLNNFLLLGVIDLGLRGESGLQLSNFLNENFLELRRELSRNHNETTRYILDLLKISLSIMEVQFEAFGSIHILSRYKKLVDRTLGFPISYTNHKIPFKFIEMGGLFYTQDGHSEGIFFIGDNESKRVEYMRIKHKFLLNYDPNLGANILFLPLKNRNVFGAIILPRYGKCIKRISTNLERYFDEAKLSKVYLTLPKIRIIKINKLRSYLMNKSVDKMFIYKEADMSGMSRDKAYVLDIYQQSIIVFNENGKFIIPRSQNSNDNYDKEYDFVNFLVDKPFIFYTYVPRNKTVLFMSVIKDP</sequence>
<name>A0A0C2NIC4_THEKT</name>
<gene>
    <name evidence="4" type="ORF">RF11_14189</name>
</gene>
<comment type="caution">
    <text evidence="4">The sequence shown here is derived from an EMBL/GenBank/DDBJ whole genome shotgun (WGS) entry which is preliminary data.</text>
</comment>
<dbReference type="SMART" id="SM00093">
    <property type="entry name" value="SERPIN"/>
    <property type="match status" value="1"/>
</dbReference>
<evidence type="ECO:0000256" key="2">
    <source>
        <dbReference type="RuleBase" id="RU000411"/>
    </source>
</evidence>
<dbReference type="InterPro" id="IPR023796">
    <property type="entry name" value="Serpin_dom"/>
</dbReference>
<dbReference type="InterPro" id="IPR000215">
    <property type="entry name" value="Serpin_fam"/>
</dbReference>
<organism evidence="4 5">
    <name type="scientific">Thelohanellus kitauei</name>
    <name type="common">Myxosporean</name>
    <dbReference type="NCBI Taxonomy" id="669202"/>
    <lineage>
        <taxon>Eukaryota</taxon>
        <taxon>Metazoa</taxon>
        <taxon>Cnidaria</taxon>
        <taxon>Myxozoa</taxon>
        <taxon>Myxosporea</taxon>
        <taxon>Bivalvulida</taxon>
        <taxon>Platysporina</taxon>
        <taxon>Myxobolidae</taxon>
        <taxon>Thelohanellus</taxon>
    </lineage>
</organism>
<comment type="similarity">
    <text evidence="1 2">Belongs to the serpin family.</text>
</comment>
<dbReference type="OrthoDB" id="5962704at2759"/>
<accession>A0A0C2NIC4</accession>
<reference evidence="4 5" key="1">
    <citation type="journal article" date="2014" name="Genome Biol. Evol.">
        <title>The genome of the myxosporean Thelohanellus kitauei shows adaptations to nutrient acquisition within its fish host.</title>
        <authorList>
            <person name="Yang Y."/>
            <person name="Xiong J."/>
            <person name="Zhou Z."/>
            <person name="Huo F."/>
            <person name="Miao W."/>
            <person name="Ran C."/>
            <person name="Liu Y."/>
            <person name="Zhang J."/>
            <person name="Feng J."/>
            <person name="Wang M."/>
            <person name="Wang M."/>
            <person name="Wang L."/>
            <person name="Yao B."/>
        </authorList>
    </citation>
    <scope>NUCLEOTIDE SEQUENCE [LARGE SCALE GENOMIC DNA]</scope>
    <source>
        <strain evidence="4">Wuqing</strain>
    </source>
</reference>
<evidence type="ECO:0000313" key="5">
    <source>
        <dbReference type="Proteomes" id="UP000031668"/>
    </source>
</evidence>
<dbReference type="SUPFAM" id="SSF56574">
    <property type="entry name" value="Serpins"/>
    <property type="match status" value="1"/>
</dbReference>
<evidence type="ECO:0000256" key="1">
    <source>
        <dbReference type="ARBA" id="ARBA00009500"/>
    </source>
</evidence>
<dbReference type="Pfam" id="PF00079">
    <property type="entry name" value="Serpin"/>
    <property type="match status" value="1"/>
</dbReference>